<name>A0ACC0A0Q1_CATRO</name>
<organism evidence="1 2">
    <name type="scientific">Catharanthus roseus</name>
    <name type="common">Madagascar periwinkle</name>
    <name type="synonym">Vinca rosea</name>
    <dbReference type="NCBI Taxonomy" id="4058"/>
    <lineage>
        <taxon>Eukaryota</taxon>
        <taxon>Viridiplantae</taxon>
        <taxon>Streptophyta</taxon>
        <taxon>Embryophyta</taxon>
        <taxon>Tracheophyta</taxon>
        <taxon>Spermatophyta</taxon>
        <taxon>Magnoliopsida</taxon>
        <taxon>eudicotyledons</taxon>
        <taxon>Gunneridae</taxon>
        <taxon>Pentapetalae</taxon>
        <taxon>asterids</taxon>
        <taxon>lamiids</taxon>
        <taxon>Gentianales</taxon>
        <taxon>Apocynaceae</taxon>
        <taxon>Rauvolfioideae</taxon>
        <taxon>Vinceae</taxon>
        <taxon>Catharanthinae</taxon>
        <taxon>Catharanthus</taxon>
    </lineage>
</organism>
<dbReference type="EMBL" id="CM044707">
    <property type="protein sequence ID" value="KAI5653744.1"/>
    <property type="molecule type" value="Genomic_DNA"/>
</dbReference>
<accession>A0ACC0A0Q1</accession>
<reference evidence="2" key="1">
    <citation type="journal article" date="2023" name="Nat. Plants">
        <title>Single-cell RNA sequencing provides a high-resolution roadmap for understanding the multicellular compartmentation of specialized metabolism.</title>
        <authorList>
            <person name="Sun S."/>
            <person name="Shen X."/>
            <person name="Li Y."/>
            <person name="Li Y."/>
            <person name="Wang S."/>
            <person name="Li R."/>
            <person name="Zhang H."/>
            <person name="Shen G."/>
            <person name="Guo B."/>
            <person name="Wei J."/>
            <person name="Xu J."/>
            <person name="St-Pierre B."/>
            <person name="Chen S."/>
            <person name="Sun C."/>
        </authorList>
    </citation>
    <scope>NUCLEOTIDE SEQUENCE [LARGE SCALE GENOMIC DNA]</scope>
</reference>
<comment type="caution">
    <text evidence="1">The sequence shown here is derived from an EMBL/GenBank/DDBJ whole genome shotgun (WGS) entry which is preliminary data.</text>
</comment>
<evidence type="ECO:0000313" key="1">
    <source>
        <dbReference type="EMBL" id="KAI5653744.1"/>
    </source>
</evidence>
<evidence type="ECO:0000313" key="2">
    <source>
        <dbReference type="Proteomes" id="UP001060085"/>
    </source>
</evidence>
<proteinExistence type="predicted"/>
<protein>
    <submittedName>
        <fullName evidence="1">Uncharacterized protein</fullName>
    </submittedName>
</protein>
<keyword evidence="2" id="KW-1185">Reference proteome</keyword>
<sequence length="481" mass="54735">MKQALRNKYGVVHHERQRQGQSEVKFMESSMVEEPLKSKSFHKELLLKDLENQIRAYLEMFKVNPLTFVKFILRKGTFEQIFEGNDSKTNQRARSISSHQSPRLLPLLGSQKKELGLFQTLPIPKEDSSFCAASGLTKIKGAESKHPKYPKDWKAALFSVSSLAAVATSFAEAKGAPNLYSRSRASKLLRYLDEKARVNIISNSGIRDKGIQIYAEGDQERLAPATPQRIRGPSSALVHHTQHFIRLTKHIKVLRSSTKSNLKLMAIIDNRRSKKEGKQSLQGRLPTCDGRLPPTIPSKRSFESLIEGFGLGTTRFISGYFLVMRGLCIKFSTIYCNSLIYSDLARLGSVHVPLEGVLDKYQMKREQNEWKLQNQRRLNFGMNRPEAYHRRVNPNCHKWVSSRVVPQLVNFVALLLGTATLEKVFLFLHLFNSYSVAYLCESGFLAILRSTFNQFMLIANGLDEFHTTTRSNICYRASTMP</sequence>
<dbReference type="Proteomes" id="UP001060085">
    <property type="component" value="Linkage Group LG07"/>
</dbReference>
<gene>
    <name evidence="1" type="ORF">M9H77_30931</name>
</gene>